<dbReference type="EMBL" id="JAZHXJ010000364">
    <property type="protein sequence ID" value="KAL1863080.1"/>
    <property type="molecule type" value="Genomic_DNA"/>
</dbReference>
<feature type="region of interest" description="Disordered" evidence="1">
    <location>
        <begin position="716"/>
        <end position="750"/>
    </location>
</feature>
<dbReference type="PANTHER" id="PTHR40788:SF2">
    <property type="entry name" value="CLR5 DOMAIN-CONTAINING PROTEIN"/>
    <property type="match status" value="1"/>
</dbReference>
<organism evidence="2 3">
    <name type="scientific">Phialemonium thermophilum</name>
    <dbReference type="NCBI Taxonomy" id="223376"/>
    <lineage>
        <taxon>Eukaryota</taxon>
        <taxon>Fungi</taxon>
        <taxon>Dikarya</taxon>
        <taxon>Ascomycota</taxon>
        <taxon>Pezizomycotina</taxon>
        <taxon>Sordariomycetes</taxon>
        <taxon>Sordariomycetidae</taxon>
        <taxon>Cephalothecales</taxon>
        <taxon>Cephalothecaceae</taxon>
        <taxon>Phialemonium</taxon>
    </lineage>
</organism>
<feature type="region of interest" description="Disordered" evidence="1">
    <location>
        <begin position="1"/>
        <end position="32"/>
    </location>
</feature>
<gene>
    <name evidence="2" type="ORF">VTK73DRAFT_6460</name>
</gene>
<reference evidence="2 3" key="1">
    <citation type="journal article" date="2024" name="Commun. Biol.">
        <title>Comparative genomic analysis of thermophilic fungi reveals convergent evolutionary adaptations and gene losses.</title>
        <authorList>
            <person name="Steindorff A.S."/>
            <person name="Aguilar-Pontes M.V."/>
            <person name="Robinson A.J."/>
            <person name="Andreopoulos B."/>
            <person name="LaButti K."/>
            <person name="Kuo A."/>
            <person name="Mondo S."/>
            <person name="Riley R."/>
            <person name="Otillar R."/>
            <person name="Haridas S."/>
            <person name="Lipzen A."/>
            <person name="Grimwood J."/>
            <person name="Schmutz J."/>
            <person name="Clum A."/>
            <person name="Reid I.D."/>
            <person name="Moisan M.C."/>
            <person name="Butler G."/>
            <person name="Nguyen T.T.M."/>
            <person name="Dewar K."/>
            <person name="Conant G."/>
            <person name="Drula E."/>
            <person name="Henrissat B."/>
            <person name="Hansel C."/>
            <person name="Singer S."/>
            <person name="Hutchinson M.I."/>
            <person name="de Vries R.P."/>
            <person name="Natvig D.O."/>
            <person name="Powell A.J."/>
            <person name="Tsang A."/>
            <person name="Grigoriev I.V."/>
        </authorList>
    </citation>
    <scope>NUCLEOTIDE SEQUENCE [LARGE SCALE GENOMIC DNA]</scope>
    <source>
        <strain evidence="2 3">ATCC 24622</strain>
    </source>
</reference>
<comment type="caution">
    <text evidence="2">The sequence shown here is derived from an EMBL/GenBank/DDBJ whole genome shotgun (WGS) entry which is preliminary data.</text>
</comment>
<sequence length="853" mass="97163">MNYLQPRADHRFNPSEPHPELDDVNGPDFSNTDWSNDSDPFGIFAARGMAAPPVLSPSQVRREAGERSSRILANYRLLNDIMSRHEAKIQKRWEKKTRSQRLKILLDCWPNLPKTHRPDFAIFRRYGGKMGRVSDQERGAFIWPYINQEDLARTKSLPLLLNARGRNQPTEFAAADCDAMHLGKVTMAVVPIFLNEHVMVLNGTKRDDEYGKLLAWEEHEDAFDWMQNRRQFIPGEGLLILEAQDQLLDFLIKCCRLILHDIPAEQMVSDIHPVEPEPPRKISIDSSGAASLAAMAEEAPYRPPADIDFTRIESLLSARVAGAEDHIWSLREDPSYFSERLFEMRDHRLEMLKDREGGVQPTLEPPREGLLWARVVGNVLVEAYFQLEIFSKLRSQAATLRDLKEKYAADISSDNVLPEEYLSALLKFRHYLNQAAKGPMNQLKTAVPASPPFRGYFLREIPGSSSSFQIKVASKPGVKMNKTVQQVLWLLQTLWEDGQNLFLCRLPFVVDELDRLLNTDQEARELVSPYVAMLIGELSIIGECLRQIDTYFPWANSFEFALIDRDDNITKDFAEATRAEAKLLTAFRDRALTPIASLANPSDKKFDYPMGKKRNKENVEKLRKAEEYLDTFWARADGLMYSSMGNLDGMVLKELLTQRRLLYRTPPWTEPSGPNKQKPESNLDAEVDALTKPLSALYFDLEAPSARKLALATGAKSKIKTRGTPAPQAGNQTVAQTTPEENPSDPQPRFNVDSRALKVFRILFYNPNVNTTPGEVAWHDFLHAMASTGFSAQKLYGSVWHFQPSNIDVERSIQFHEPHPSGKIPFLVARRYGRRLNRAYGWFGGMFITERKT</sequence>
<evidence type="ECO:0000313" key="3">
    <source>
        <dbReference type="Proteomes" id="UP001586593"/>
    </source>
</evidence>
<feature type="compositionally biased region" description="Basic and acidic residues" evidence="1">
    <location>
        <begin position="7"/>
        <end position="21"/>
    </location>
</feature>
<dbReference type="PANTHER" id="PTHR40788">
    <property type="entry name" value="CLR5 DOMAIN-CONTAINING PROTEIN-RELATED"/>
    <property type="match status" value="1"/>
</dbReference>
<name>A0ABR3WJC8_9PEZI</name>
<keyword evidence="3" id="KW-1185">Reference proteome</keyword>
<proteinExistence type="predicted"/>
<evidence type="ECO:0000313" key="2">
    <source>
        <dbReference type="EMBL" id="KAL1863080.1"/>
    </source>
</evidence>
<feature type="compositionally biased region" description="Polar residues" evidence="1">
    <location>
        <begin position="729"/>
        <end position="741"/>
    </location>
</feature>
<evidence type="ECO:0000256" key="1">
    <source>
        <dbReference type="SAM" id="MobiDB-lite"/>
    </source>
</evidence>
<protein>
    <submittedName>
        <fullName evidence="2">Uncharacterized protein</fullName>
    </submittedName>
</protein>
<accession>A0ABR3WJC8</accession>
<dbReference type="Proteomes" id="UP001586593">
    <property type="component" value="Unassembled WGS sequence"/>
</dbReference>